<dbReference type="EMBL" id="LXQA010131901">
    <property type="protein sequence ID" value="MCI22707.1"/>
    <property type="molecule type" value="Genomic_DNA"/>
</dbReference>
<proteinExistence type="predicted"/>
<evidence type="ECO:0000313" key="2">
    <source>
        <dbReference type="Proteomes" id="UP000265520"/>
    </source>
</evidence>
<reference evidence="1 2" key="1">
    <citation type="journal article" date="2018" name="Front. Plant Sci.">
        <title>Red Clover (Trifolium pratense) and Zigzag Clover (T. medium) - A Picture of Genomic Similarities and Differences.</title>
        <authorList>
            <person name="Dluhosova J."/>
            <person name="Istvanek J."/>
            <person name="Nedelnik J."/>
            <person name="Repkova J."/>
        </authorList>
    </citation>
    <scope>NUCLEOTIDE SEQUENCE [LARGE SCALE GENOMIC DNA]</scope>
    <source>
        <strain evidence="2">cv. 10/8</strain>
        <tissue evidence="1">Leaf</tissue>
    </source>
</reference>
<sequence>MQDERSMALERSEVLVVLCPSTAVQKCKREGAAAQICTTRKEECTRFNAFLFLFFFKV</sequence>
<name>A0A392QFR0_9FABA</name>
<evidence type="ECO:0000313" key="1">
    <source>
        <dbReference type="EMBL" id="MCI22707.1"/>
    </source>
</evidence>
<dbReference type="Proteomes" id="UP000265520">
    <property type="component" value="Unassembled WGS sequence"/>
</dbReference>
<protein>
    <submittedName>
        <fullName evidence="1">Uncharacterized protein</fullName>
    </submittedName>
</protein>
<accession>A0A392QFR0</accession>
<organism evidence="1 2">
    <name type="scientific">Trifolium medium</name>
    <dbReference type="NCBI Taxonomy" id="97028"/>
    <lineage>
        <taxon>Eukaryota</taxon>
        <taxon>Viridiplantae</taxon>
        <taxon>Streptophyta</taxon>
        <taxon>Embryophyta</taxon>
        <taxon>Tracheophyta</taxon>
        <taxon>Spermatophyta</taxon>
        <taxon>Magnoliopsida</taxon>
        <taxon>eudicotyledons</taxon>
        <taxon>Gunneridae</taxon>
        <taxon>Pentapetalae</taxon>
        <taxon>rosids</taxon>
        <taxon>fabids</taxon>
        <taxon>Fabales</taxon>
        <taxon>Fabaceae</taxon>
        <taxon>Papilionoideae</taxon>
        <taxon>50 kb inversion clade</taxon>
        <taxon>NPAAA clade</taxon>
        <taxon>Hologalegina</taxon>
        <taxon>IRL clade</taxon>
        <taxon>Trifolieae</taxon>
        <taxon>Trifolium</taxon>
    </lineage>
</organism>
<keyword evidence="2" id="KW-1185">Reference proteome</keyword>
<feature type="non-terminal residue" evidence="1">
    <location>
        <position position="58"/>
    </location>
</feature>
<comment type="caution">
    <text evidence="1">The sequence shown here is derived from an EMBL/GenBank/DDBJ whole genome shotgun (WGS) entry which is preliminary data.</text>
</comment>
<dbReference type="AlphaFoldDB" id="A0A392QFR0"/>